<dbReference type="InterPro" id="IPR016161">
    <property type="entry name" value="Ald_DH/histidinol_DH"/>
</dbReference>
<dbReference type="InterPro" id="IPR016163">
    <property type="entry name" value="Ald_DH_C"/>
</dbReference>
<evidence type="ECO:0000313" key="5">
    <source>
        <dbReference type="Proteomes" id="UP000694549"/>
    </source>
</evidence>
<accession>A0A8B9UQA0</accession>
<keyword evidence="2" id="KW-0520">NAD</keyword>
<dbReference type="InterPro" id="IPR015590">
    <property type="entry name" value="Aldehyde_DH_dom"/>
</dbReference>
<dbReference type="PANTHER" id="PTHR11699">
    <property type="entry name" value="ALDEHYDE DEHYDROGENASE-RELATED"/>
    <property type="match status" value="1"/>
</dbReference>
<proteinExistence type="inferred from homology"/>
<reference evidence="4" key="1">
    <citation type="submission" date="2025-08" db="UniProtKB">
        <authorList>
            <consortium name="Ensembl"/>
        </authorList>
    </citation>
    <scope>IDENTIFICATION</scope>
</reference>
<dbReference type="Gene3D" id="3.40.309.10">
    <property type="entry name" value="Aldehyde Dehydrogenase, Chain A, domain 2"/>
    <property type="match status" value="1"/>
</dbReference>
<dbReference type="Proteomes" id="UP000694549">
    <property type="component" value="Unplaced"/>
</dbReference>
<evidence type="ECO:0000259" key="3">
    <source>
        <dbReference type="Pfam" id="PF00171"/>
    </source>
</evidence>
<dbReference type="Pfam" id="PF00171">
    <property type="entry name" value="Aldedh"/>
    <property type="match status" value="1"/>
</dbReference>
<keyword evidence="5" id="KW-1185">Reference proteome</keyword>
<dbReference type="Ensembl" id="ENSAZOT00000011375.1">
    <property type="protein sequence ID" value="ENSAZOP00000010642.1"/>
    <property type="gene ID" value="ENSAZOG00000006813.1"/>
</dbReference>
<name>A0A8B9UQA0_9AVES</name>
<dbReference type="FunFam" id="3.40.309.10:FF:000001">
    <property type="entry name" value="Mitochondrial aldehyde dehydrogenase 2"/>
    <property type="match status" value="1"/>
</dbReference>
<sequence length="212" mass="23683">RVVGNPFDFKTEQGPQVDEEQYKKILGYISAGQREGAKLLCGGSPAADRGYFIQPTVFGEVQDNMTIAREEIFGPVMQILKFKTIEEVIERANDSKYGLAAAVFTKDLDKANYVSQALRAGTVWVNCYDVFGAQAPFGGYKASGNGRELGEYGLEAYVEVKNVSIPLCEYFPTLCCSSKLSLCLLVWAWESQFFLILERNLELCFLHRQNSV</sequence>
<feature type="domain" description="Aldehyde dehydrogenase" evidence="3">
    <location>
        <begin position="3"/>
        <end position="163"/>
    </location>
</feature>
<dbReference type="InterPro" id="IPR016162">
    <property type="entry name" value="Ald_DH_N"/>
</dbReference>
<comment type="similarity">
    <text evidence="1">Belongs to the aldehyde dehydrogenase family.</text>
</comment>
<reference evidence="4" key="2">
    <citation type="submission" date="2025-09" db="UniProtKB">
        <authorList>
            <consortium name="Ensembl"/>
        </authorList>
    </citation>
    <scope>IDENTIFICATION</scope>
</reference>
<organism evidence="4 5">
    <name type="scientific">Anas zonorhyncha</name>
    <name type="common">Eastern spot-billed duck</name>
    <dbReference type="NCBI Taxonomy" id="75864"/>
    <lineage>
        <taxon>Eukaryota</taxon>
        <taxon>Metazoa</taxon>
        <taxon>Chordata</taxon>
        <taxon>Craniata</taxon>
        <taxon>Vertebrata</taxon>
        <taxon>Euteleostomi</taxon>
        <taxon>Archelosauria</taxon>
        <taxon>Archosauria</taxon>
        <taxon>Dinosauria</taxon>
        <taxon>Saurischia</taxon>
        <taxon>Theropoda</taxon>
        <taxon>Coelurosauria</taxon>
        <taxon>Aves</taxon>
        <taxon>Neognathae</taxon>
        <taxon>Galloanserae</taxon>
        <taxon>Anseriformes</taxon>
        <taxon>Anatidae</taxon>
        <taxon>Anatinae</taxon>
        <taxon>Anas</taxon>
    </lineage>
</organism>
<dbReference type="AlphaFoldDB" id="A0A8B9UQA0"/>
<dbReference type="Gene3D" id="3.40.605.10">
    <property type="entry name" value="Aldehyde Dehydrogenase, Chain A, domain 1"/>
    <property type="match status" value="1"/>
</dbReference>
<protein>
    <recommendedName>
        <fullName evidence="3">Aldehyde dehydrogenase domain-containing protein</fullName>
    </recommendedName>
</protein>
<dbReference type="SUPFAM" id="SSF53720">
    <property type="entry name" value="ALDH-like"/>
    <property type="match status" value="1"/>
</dbReference>
<evidence type="ECO:0000256" key="2">
    <source>
        <dbReference type="ARBA" id="ARBA00023027"/>
    </source>
</evidence>
<dbReference type="GO" id="GO:0016620">
    <property type="term" value="F:oxidoreductase activity, acting on the aldehyde or oxo group of donors, NAD or NADP as acceptor"/>
    <property type="evidence" value="ECO:0007669"/>
    <property type="project" value="InterPro"/>
</dbReference>
<evidence type="ECO:0000256" key="1">
    <source>
        <dbReference type="ARBA" id="ARBA00009986"/>
    </source>
</evidence>
<evidence type="ECO:0000313" key="4">
    <source>
        <dbReference type="Ensembl" id="ENSAZOP00000010642.1"/>
    </source>
</evidence>